<dbReference type="InterPro" id="IPR027417">
    <property type="entry name" value="P-loop_NTPase"/>
</dbReference>
<organism evidence="6 7">
    <name type="scientific">Algicella marina</name>
    <dbReference type="NCBI Taxonomy" id="2683284"/>
    <lineage>
        <taxon>Bacteria</taxon>
        <taxon>Pseudomonadati</taxon>
        <taxon>Pseudomonadota</taxon>
        <taxon>Alphaproteobacteria</taxon>
        <taxon>Rhodobacterales</taxon>
        <taxon>Paracoccaceae</taxon>
        <taxon>Algicella</taxon>
    </lineage>
</organism>
<evidence type="ECO:0000313" key="7">
    <source>
        <dbReference type="Proteomes" id="UP000464495"/>
    </source>
</evidence>
<dbReference type="InterPro" id="IPR009612">
    <property type="entry name" value="IcmF-rel"/>
</dbReference>
<dbReference type="RefSeq" id="WP_161863087.1">
    <property type="nucleotide sequence ID" value="NZ_CP046620.1"/>
</dbReference>
<keyword evidence="7" id="KW-1185">Reference proteome</keyword>
<dbReference type="KEGG" id="amaq:GO499_15855"/>
<feature type="transmembrane region" description="Helical" evidence="1">
    <location>
        <begin position="446"/>
        <end position="464"/>
    </location>
</feature>
<evidence type="ECO:0000259" key="5">
    <source>
        <dbReference type="Pfam" id="PF21070"/>
    </source>
</evidence>
<dbReference type="Pfam" id="PF14331">
    <property type="entry name" value="IcmF-related_N"/>
    <property type="match status" value="1"/>
</dbReference>
<dbReference type="Pfam" id="PF21070">
    <property type="entry name" value="IcmF_helical"/>
    <property type="match status" value="1"/>
</dbReference>
<evidence type="ECO:0000259" key="4">
    <source>
        <dbReference type="Pfam" id="PF14331"/>
    </source>
</evidence>
<proteinExistence type="predicted"/>
<evidence type="ECO:0000313" key="6">
    <source>
        <dbReference type="EMBL" id="QHQ36541.1"/>
    </source>
</evidence>
<evidence type="ECO:0000256" key="1">
    <source>
        <dbReference type="SAM" id="Phobius"/>
    </source>
</evidence>
<name>A0A6P1T448_9RHOB</name>
<dbReference type="Proteomes" id="UP000464495">
    <property type="component" value="Chromosome"/>
</dbReference>
<feature type="transmembrane region" description="Helical" evidence="1">
    <location>
        <begin position="51"/>
        <end position="69"/>
    </location>
</feature>
<dbReference type="InterPro" id="IPR048677">
    <property type="entry name" value="TssM1_hel"/>
</dbReference>
<dbReference type="InterPro" id="IPR017731">
    <property type="entry name" value="TssM1-like"/>
</dbReference>
<dbReference type="PANTHER" id="PTHR36153:SF1">
    <property type="entry name" value="TYPE VI SECRETION SYSTEM COMPONENT TSSM1"/>
    <property type="match status" value="1"/>
</dbReference>
<sequence>MKAGKFFRAFVSSPAIIIYVTIALSLSIWFFGPLLAIGDARPFDSRLARGFSVAAFCLSALVFIALILWRNARKDKRMEEEIVAQEATGDDVVTAELGDLRTKLRQAITQLRKANRGGGHLYELPWYIMIGPPGAGKTTAIVNSGLQFPLSEEIGKSAIGGVGGTRNCDWWFTNEAVLLDTAGRYTTQESDREADKSAWLGFLTMLKKYRPRQPINGAIVSISLSDLALQDASTQRSHALAVRTRLQELRERLGVRFPIYVLFTKADLVAGFAEFFEPLGREDRQQVWGFTLPIEGNDGEPAILARFDEEFSALLGQLNAQSLKRIKEESDPERRALVAGFPMQMASIRAIAKDFLTEVFQGSRFEDMHFVRGVYLTSGTQEGTPIDRLMMGMARTFGIGRQAIGSGQGTGRSYFLTNLFDKVMFPEAGLVSADDKVERRYRWARAGAIAAALAVSIGCGAFWANSFIGNRQLLATATADIDRYRALSSAIPGNPIGDSDLLNALPALNTLRDLPANPAVTDAVVPARLGFGLYQGEHVGNQVAQTYRSALNQHFLPRLLLRLEEQMQGNINNSEFLYEALKVYLMLGLQGPMSSDLIKDWMEIDWSLTYPGEANVQVRADFAFHLDELLSQPMLAIELNGPLVEQVQVLLSELPLAERIYSGIVNSPAATALPEWRLTDIGGPAVSRVLVRPSGKPLSEGIEGIFTRKGFHEVFLNEALSVAERVQRESWVLGPRGEAEQSEAALLTMSRDVLDLYYTDYAERYESILGDVDIIPLGSLRQAVDVTNVLSGPTSPVVNILTAISEETRLAEPPQSAEIEVPDGATAVAGQLVRQRARGTNAVLLRALSQAAGSGADGQPAPPGSYVEERFAWLSSLVARVDGQPSELDGIIAILGDVYRELNKIELAGGGGAGDNSALFRFREATARLDGPLQRWSNQISSGSSDITADGARAQINARWQAQVLPFCTQALSDRYPINRRAKADVAMQDFARLFAPQGMIDQFFAENLSEFVDTRTRPWSWKQANGGADLGISQKVLEEMQKAAEIRDTFFASGAAPAISFQITPEALDTNALAVVLEIDGQQVGFNHRSGQPTPQAISWPGAVGIAKVAIAPSEPGRENNIVRDGPWGWFRLLDSAEVRKTNASDRSRVIFNIGGRIAIFRLQTGSVLNPFTLPALSTFNCPKSL</sequence>
<gene>
    <name evidence="6" type="primary">tssM</name>
    <name evidence="6" type="ORF">GO499_15855</name>
</gene>
<keyword evidence="1" id="KW-0472">Membrane</keyword>
<feature type="domain" description="Type VI secretion system IcmF C-terminal" evidence="2">
    <location>
        <begin position="1062"/>
        <end position="1168"/>
    </location>
</feature>
<keyword evidence="1" id="KW-0812">Transmembrane</keyword>
<reference evidence="6 7" key="1">
    <citation type="submission" date="2019-12" db="EMBL/GenBank/DDBJ databases">
        <title>Complete genome sequence of Algicella marina strain 9Alg 56(T) isolated from the red alga Tichocarpus crinitus.</title>
        <authorList>
            <person name="Kim S.-G."/>
            <person name="Nedashkovskaya O.I."/>
        </authorList>
    </citation>
    <scope>NUCLEOTIDE SEQUENCE [LARGE SCALE GENOMIC DNA]</scope>
    <source>
        <strain evidence="6 7">9Alg 56</strain>
    </source>
</reference>
<evidence type="ECO:0000259" key="3">
    <source>
        <dbReference type="Pfam" id="PF06761"/>
    </source>
</evidence>
<evidence type="ECO:0000259" key="2">
    <source>
        <dbReference type="Pfam" id="PF06744"/>
    </source>
</evidence>
<accession>A0A6P1T448</accession>
<dbReference type="Pfam" id="PF06744">
    <property type="entry name" value="IcmF_C"/>
    <property type="match status" value="1"/>
</dbReference>
<dbReference type="Pfam" id="PF06761">
    <property type="entry name" value="IcmF-related"/>
    <property type="match status" value="1"/>
</dbReference>
<dbReference type="InterPro" id="IPR053156">
    <property type="entry name" value="T6SS_TssM-like"/>
</dbReference>
<dbReference type="InterPro" id="IPR010623">
    <property type="entry name" value="IcmF_C"/>
</dbReference>
<dbReference type="PANTHER" id="PTHR36153">
    <property type="entry name" value="INNER MEMBRANE PROTEIN-RELATED"/>
    <property type="match status" value="1"/>
</dbReference>
<dbReference type="EMBL" id="CP046620">
    <property type="protein sequence ID" value="QHQ36541.1"/>
    <property type="molecule type" value="Genomic_DNA"/>
</dbReference>
<dbReference type="InterPro" id="IPR025743">
    <property type="entry name" value="TssM1_N"/>
</dbReference>
<feature type="domain" description="Type VI secretion system component TssM1 helical" evidence="5">
    <location>
        <begin position="953"/>
        <end position="1057"/>
    </location>
</feature>
<dbReference type="SUPFAM" id="SSF52540">
    <property type="entry name" value="P-loop containing nucleoside triphosphate hydrolases"/>
    <property type="match status" value="1"/>
</dbReference>
<keyword evidence="1" id="KW-1133">Transmembrane helix</keyword>
<dbReference type="NCBIfam" id="TIGR03348">
    <property type="entry name" value="VI_IcmF"/>
    <property type="match status" value="1"/>
</dbReference>
<protein>
    <submittedName>
        <fullName evidence="6">Type VI secretion system membrane subunit TssM</fullName>
    </submittedName>
</protein>
<dbReference type="AlphaFoldDB" id="A0A6P1T448"/>
<feature type="domain" description="IcmF-related" evidence="3">
    <location>
        <begin position="505"/>
        <end position="809"/>
    </location>
</feature>
<feature type="domain" description="Type VI secretion system component TssM1 N-terminal" evidence="4">
    <location>
        <begin position="193"/>
        <end position="451"/>
    </location>
</feature>
<feature type="transmembrane region" description="Helical" evidence="1">
    <location>
        <begin position="7"/>
        <end position="31"/>
    </location>
</feature>